<comment type="caution">
    <text evidence="2">The sequence shown here is derived from an EMBL/GenBank/DDBJ whole genome shotgun (WGS) entry which is preliminary data.</text>
</comment>
<sequence>MPISAPLSRFVDDELSRSAALAERCVAGTLTLLRAERERPAELVDALVRNGARFQQRFVEALTEATRREMLAQDADAPPSAAPAGLELVDESRVEADIEISRAMQLIDSAAEWERRELQTFTSTLCGLEHVSEDSNPLQPIVYATALWEAAGAAAATAVARSALVRVSAGVLAGLLKSAWAAASSRLEAQGVQPGIYRTVLLAPGAVSSSSGAQREAARSGVLGALLSGVPATAPDNQGASSSAGGDGRVSALLTRLFAVIQSDTELPAPVRAVLARLQVSALHVALQDTSMLDSIEHPVWRLMNRIASAGVAYPAPGDKRLASLIAFCDAIAEEISRAQVADSAPCRRGLARVDAFLAEQLQWQLREATTTVTSLQRAERRDGLEQLLSQRLTEQMARVPASAPIRRFVTTTWAEVLAESMVRFGEQVEPTPSYLKAVDDLLWSLRPPDHPQSRQRLVALLPGLLQRLREGMALIQMPAPDQRAVLDALMPIHAEALRPGPRAEAALTPQQIVQRMREEIVPESAPHRPFSDSVIDIASMETVPADFRHRHRQPRRRRTSCRCAAARRSLPAVRARPLEPRAVPVAQRAGPLSAAGRRAAGTDALRHPQRARAARRRRARAAAGGEAGSPARHRHAGQRNAAGALTEQGPLPSRAMIRALVAGWRWLRPPCCPSMPRRRRPRAPDSSSRPRAPASASCCPAAARAGWRMSACSRCWSASACRST</sequence>
<evidence type="ECO:0000256" key="1">
    <source>
        <dbReference type="SAM" id="MobiDB-lite"/>
    </source>
</evidence>
<dbReference type="InterPro" id="IPR012434">
    <property type="entry name" value="DUF1631"/>
</dbReference>
<accession>A0A5C6U1J0</accession>
<feature type="region of interest" description="Disordered" evidence="1">
    <location>
        <begin position="573"/>
        <end position="650"/>
    </location>
</feature>
<evidence type="ECO:0000313" key="2">
    <source>
        <dbReference type="EMBL" id="TXC66842.1"/>
    </source>
</evidence>
<feature type="compositionally biased region" description="Basic residues" evidence="1">
    <location>
        <begin position="608"/>
        <end position="621"/>
    </location>
</feature>
<dbReference type="AlphaFoldDB" id="A0A5C6U1J0"/>
<feature type="compositionally biased region" description="Low complexity" evidence="1">
    <location>
        <begin position="685"/>
        <end position="697"/>
    </location>
</feature>
<feature type="region of interest" description="Disordered" evidence="1">
    <location>
        <begin position="674"/>
        <end position="697"/>
    </location>
</feature>
<gene>
    <name evidence="2" type="ORF">FSC37_16670</name>
</gene>
<proteinExistence type="predicted"/>
<dbReference type="EMBL" id="VOPW01000001">
    <property type="protein sequence ID" value="TXC66842.1"/>
    <property type="molecule type" value="Genomic_DNA"/>
</dbReference>
<keyword evidence="3" id="KW-1185">Reference proteome</keyword>
<dbReference type="Pfam" id="PF07793">
    <property type="entry name" value="DUF1631"/>
    <property type="match status" value="1"/>
</dbReference>
<name>A0A5C6U1J0_9BURK</name>
<evidence type="ECO:0000313" key="3">
    <source>
        <dbReference type="Proteomes" id="UP000321832"/>
    </source>
</evidence>
<protein>
    <submittedName>
        <fullName evidence="2">DUF1631 domain-containing protein</fullName>
    </submittedName>
</protein>
<dbReference type="Proteomes" id="UP000321832">
    <property type="component" value="Unassembled WGS sequence"/>
</dbReference>
<reference evidence="2 3" key="1">
    <citation type="submission" date="2019-08" db="EMBL/GenBank/DDBJ databases">
        <authorList>
            <person name="Khan S.A."/>
            <person name="Jeon C.O."/>
            <person name="Jeong S.E."/>
        </authorList>
    </citation>
    <scope>NUCLEOTIDE SEQUENCE [LARGE SCALE GENOMIC DNA]</scope>
    <source>
        <strain evidence="3">IMCC1728</strain>
    </source>
</reference>
<organism evidence="2 3">
    <name type="scientific">Piscinibacter aquaticus</name>
    <dbReference type="NCBI Taxonomy" id="392597"/>
    <lineage>
        <taxon>Bacteria</taxon>
        <taxon>Pseudomonadati</taxon>
        <taxon>Pseudomonadota</taxon>
        <taxon>Betaproteobacteria</taxon>
        <taxon>Burkholderiales</taxon>
        <taxon>Sphaerotilaceae</taxon>
        <taxon>Piscinibacter</taxon>
    </lineage>
</organism>